<dbReference type="AlphaFoldDB" id="A0A8S1K472"/>
<comment type="subcellular location">
    <subcellularLocation>
        <location evidence="1">Cell projection</location>
        <location evidence="1">Cilium membrane</location>
        <topology evidence="1">Multi-pass membrane protein</topology>
    </subcellularLocation>
</comment>
<organism evidence="13 14">
    <name type="scientific">Paramecium primaurelia</name>
    <dbReference type="NCBI Taxonomy" id="5886"/>
    <lineage>
        <taxon>Eukaryota</taxon>
        <taxon>Sar</taxon>
        <taxon>Alveolata</taxon>
        <taxon>Ciliophora</taxon>
        <taxon>Intramacronucleata</taxon>
        <taxon>Oligohymenophorea</taxon>
        <taxon>Peniculida</taxon>
        <taxon>Parameciidae</taxon>
        <taxon>Paramecium</taxon>
    </lineage>
</organism>
<evidence type="ECO:0000313" key="13">
    <source>
        <dbReference type="EMBL" id="CAD8049501.1"/>
    </source>
</evidence>
<sequence length="307" mass="36410">MFTLSRQKFEITYTSKLISIPTCTCILVYFGIIVIPFVLVFASENFWIMVSTLEEQLDIEYEGFHFVNIITSDDEVYHFTNQKYQNIEGSEQQLSFQFMSLQGSKISALMDDNNADNIPEQFNIDFQLFTDADKIKQITILLPLKCYLASLHFQFDCYLYFQESEIINGQGLSQLQIMGEINFYQQEPLPSSNFDIEYYSDILVDNHLNSQWMSEILQQIYTRTYQIRPRYINRKIGGNSEKQLRINIKLDNNKLQIIQRWVSLLAIMKLAWLQYFSVFIIIWIIGREFMIFLFRFRIVDTSKVEQL</sequence>
<dbReference type="Proteomes" id="UP000688137">
    <property type="component" value="Unassembled WGS sequence"/>
</dbReference>
<gene>
    <name evidence="13" type="ORF">PPRIM_AZ9-3.1.T0140021</name>
</gene>
<keyword evidence="10" id="KW-0966">Cell projection</keyword>
<dbReference type="InterPro" id="IPR019306">
    <property type="entry name" value="TMEM231"/>
</dbReference>
<evidence type="ECO:0000256" key="2">
    <source>
        <dbReference type="ARBA" id="ARBA00009082"/>
    </source>
</evidence>
<dbReference type="GO" id="GO:0035869">
    <property type="term" value="C:ciliary transition zone"/>
    <property type="evidence" value="ECO:0007669"/>
    <property type="project" value="TreeGrafter"/>
</dbReference>
<evidence type="ECO:0000256" key="1">
    <source>
        <dbReference type="ARBA" id="ARBA00004272"/>
    </source>
</evidence>
<keyword evidence="6 12" id="KW-1133">Transmembrane helix</keyword>
<evidence type="ECO:0000313" key="14">
    <source>
        <dbReference type="Proteomes" id="UP000688137"/>
    </source>
</evidence>
<evidence type="ECO:0000256" key="5">
    <source>
        <dbReference type="ARBA" id="ARBA00022692"/>
    </source>
</evidence>
<dbReference type="GO" id="GO:0060170">
    <property type="term" value="C:ciliary membrane"/>
    <property type="evidence" value="ECO:0007669"/>
    <property type="project" value="UniProtKB-SubCell"/>
</dbReference>
<comment type="similarity">
    <text evidence="2">Belongs to the TMEM231 family.</text>
</comment>
<accession>A0A8S1K472</accession>
<feature type="transmembrane region" description="Helical" evidence="12">
    <location>
        <begin position="261"/>
        <end position="285"/>
    </location>
</feature>
<keyword evidence="9" id="KW-0325">Glycoprotein</keyword>
<evidence type="ECO:0000256" key="10">
    <source>
        <dbReference type="ARBA" id="ARBA00023273"/>
    </source>
</evidence>
<evidence type="ECO:0000256" key="4">
    <source>
        <dbReference type="ARBA" id="ARBA00022475"/>
    </source>
</evidence>
<keyword evidence="14" id="KW-1185">Reference proteome</keyword>
<evidence type="ECO:0000256" key="12">
    <source>
        <dbReference type="SAM" id="Phobius"/>
    </source>
</evidence>
<evidence type="ECO:0000256" key="7">
    <source>
        <dbReference type="ARBA" id="ARBA00023069"/>
    </source>
</evidence>
<dbReference type="GO" id="GO:0060271">
    <property type="term" value="P:cilium assembly"/>
    <property type="evidence" value="ECO:0007669"/>
    <property type="project" value="TreeGrafter"/>
</dbReference>
<comment type="function">
    <text evidence="11">Transmembrane component of the tectonic-like complex, a complex localized at the transition zone of primary cilia and acting as a barrier that prevents diffusion of transmembrane proteins between the cilia and plasma membranes. Required for ciliogenesis and sonic hedgehog/SHH signaling.</text>
</comment>
<dbReference type="PANTHER" id="PTHR14605">
    <property type="entry name" value="CHST5 PROTEIN"/>
    <property type="match status" value="1"/>
</dbReference>
<dbReference type="Pfam" id="PF10149">
    <property type="entry name" value="TM231"/>
    <property type="match status" value="1"/>
</dbReference>
<dbReference type="PANTHER" id="PTHR14605:SF1">
    <property type="entry name" value="TRANSMEMBRANE PROTEIN 231"/>
    <property type="match status" value="1"/>
</dbReference>
<dbReference type="OMA" id="FDIDYYS"/>
<dbReference type="EMBL" id="CAJJDM010000011">
    <property type="protein sequence ID" value="CAD8049501.1"/>
    <property type="molecule type" value="Genomic_DNA"/>
</dbReference>
<dbReference type="GO" id="GO:0032880">
    <property type="term" value="P:regulation of protein localization"/>
    <property type="evidence" value="ECO:0007669"/>
    <property type="project" value="TreeGrafter"/>
</dbReference>
<keyword evidence="5 12" id="KW-0812">Transmembrane</keyword>
<evidence type="ECO:0000256" key="11">
    <source>
        <dbReference type="ARBA" id="ARBA00024803"/>
    </source>
</evidence>
<comment type="caution">
    <text evidence="13">The sequence shown here is derived from an EMBL/GenBank/DDBJ whole genome shotgun (WGS) entry which is preliminary data.</text>
</comment>
<evidence type="ECO:0000256" key="9">
    <source>
        <dbReference type="ARBA" id="ARBA00023180"/>
    </source>
</evidence>
<evidence type="ECO:0000256" key="3">
    <source>
        <dbReference type="ARBA" id="ARBA00015087"/>
    </source>
</evidence>
<keyword evidence="8 12" id="KW-0472">Membrane</keyword>
<name>A0A8S1K472_PARPR</name>
<keyword evidence="4" id="KW-1003">Cell membrane</keyword>
<feature type="transmembrane region" description="Helical" evidence="12">
    <location>
        <begin position="20"/>
        <end position="42"/>
    </location>
</feature>
<keyword evidence="7" id="KW-0969">Cilium</keyword>
<reference evidence="13" key="1">
    <citation type="submission" date="2021-01" db="EMBL/GenBank/DDBJ databases">
        <authorList>
            <consortium name="Genoscope - CEA"/>
            <person name="William W."/>
        </authorList>
    </citation>
    <scope>NUCLEOTIDE SEQUENCE</scope>
</reference>
<proteinExistence type="inferred from homology"/>
<evidence type="ECO:0000256" key="8">
    <source>
        <dbReference type="ARBA" id="ARBA00023136"/>
    </source>
</evidence>
<evidence type="ECO:0000256" key="6">
    <source>
        <dbReference type="ARBA" id="ARBA00022989"/>
    </source>
</evidence>
<protein>
    <recommendedName>
        <fullName evidence="3">Transmembrane protein 231</fullName>
    </recommendedName>
</protein>